<keyword evidence="1" id="KW-0472">Membrane</keyword>
<evidence type="ECO:0000313" key="3">
    <source>
        <dbReference type="Proteomes" id="UP001472677"/>
    </source>
</evidence>
<evidence type="ECO:0000256" key="1">
    <source>
        <dbReference type="SAM" id="Phobius"/>
    </source>
</evidence>
<name>A0ABR2FU70_9ROSI</name>
<feature type="transmembrane region" description="Helical" evidence="1">
    <location>
        <begin position="106"/>
        <end position="127"/>
    </location>
</feature>
<keyword evidence="3" id="KW-1185">Reference proteome</keyword>
<organism evidence="2 3">
    <name type="scientific">Hibiscus sabdariffa</name>
    <name type="common">roselle</name>
    <dbReference type="NCBI Taxonomy" id="183260"/>
    <lineage>
        <taxon>Eukaryota</taxon>
        <taxon>Viridiplantae</taxon>
        <taxon>Streptophyta</taxon>
        <taxon>Embryophyta</taxon>
        <taxon>Tracheophyta</taxon>
        <taxon>Spermatophyta</taxon>
        <taxon>Magnoliopsida</taxon>
        <taxon>eudicotyledons</taxon>
        <taxon>Gunneridae</taxon>
        <taxon>Pentapetalae</taxon>
        <taxon>rosids</taxon>
        <taxon>malvids</taxon>
        <taxon>Malvales</taxon>
        <taxon>Malvaceae</taxon>
        <taxon>Malvoideae</taxon>
        <taxon>Hibiscus</taxon>
    </lineage>
</organism>
<feature type="transmembrane region" description="Helical" evidence="1">
    <location>
        <begin position="26"/>
        <end position="46"/>
    </location>
</feature>
<accession>A0ABR2FU70</accession>
<comment type="caution">
    <text evidence="2">The sequence shown here is derived from an EMBL/GenBank/DDBJ whole genome shotgun (WGS) entry which is preliminary data.</text>
</comment>
<proteinExistence type="predicted"/>
<keyword evidence="1" id="KW-0812">Transmembrane</keyword>
<gene>
    <name evidence="2" type="ORF">V6N12_022277</name>
</gene>
<protein>
    <submittedName>
        <fullName evidence="2">Uncharacterized protein</fullName>
    </submittedName>
</protein>
<sequence length="272" mass="30327">MEESQYVKMDQTGKIIRISIHTLLKYYEYFTTIPALLLLPFSASLLLSETIHGSHRIIKPQTDFPFLFLSLSSFIASKASIIKALNPQKPCFQAPFSGFISVYKPLLLTHLSSLAMDSLIVLFISMASSLQPYIGLILPVFGAFNSVMVSNLALVMAAMGNCKGPLAIYKACSLLKNGGNLCSFLLFLPTNLCLFAIEALFRFRVMRIYRLLGKINASLALEGLLIAYLYSLLIVLETIICCMFYKSFEPIPMATDDQIHGSCCDLEFARQR</sequence>
<feature type="transmembrane region" description="Helical" evidence="1">
    <location>
        <begin position="223"/>
        <end position="245"/>
    </location>
</feature>
<dbReference type="PANTHER" id="PTHR33133:SF19">
    <property type="entry name" value="BINDING-PROTEIN-DEPENDENT TRANSPORT SYSTEMS INNER MEMBRANE COMPONENT"/>
    <property type="match status" value="1"/>
</dbReference>
<dbReference type="PANTHER" id="PTHR33133">
    <property type="entry name" value="OS08G0107100 PROTEIN-RELATED"/>
    <property type="match status" value="1"/>
</dbReference>
<feature type="transmembrane region" description="Helical" evidence="1">
    <location>
        <begin position="133"/>
        <end position="160"/>
    </location>
</feature>
<evidence type="ECO:0000313" key="2">
    <source>
        <dbReference type="EMBL" id="KAK8587801.1"/>
    </source>
</evidence>
<dbReference type="EMBL" id="JBBPBM010000004">
    <property type="protein sequence ID" value="KAK8587801.1"/>
    <property type="molecule type" value="Genomic_DNA"/>
</dbReference>
<feature type="transmembrane region" description="Helical" evidence="1">
    <location>
        <begin position="181"/>
        <end position="203"/>
    </location>
</feature>
<feature type="transmembrane region" description="Helical" evidence="1">
    <location>
        <begin position="66"/>
        <end position="85"/>
    </location>
</feature>
<reference evidence="2 3" key="1">
    <citation type="journal article" date="2024" name="G3 (Bethesda)">
        <title>Genome assembly of Hibiscus sabdariffa L. provides insights into metabolisms of medicinal natural products.</title>
        <authorList>
            <person name="Kim T."/>
        </authorList>
    </citation>
    <scope>NUCLEOTIDE SEQUENCE [LARGE SCALE GENOMIC DNA]</scope>
    <source>
        <strain evidence="2">TK-2024</strain>
        <tissue evidence="2">Old leaves</tissue>
    </source>
</reference>
<dbReference type="Proteomes" id="UP001472677">
    <property type="component" value="Unassembled WGS sequence"/>
</dbReference>
<keyword evidence="1" id="KW-1133">Transmembrane helix</keyword>